<dbReference type="RefSeq" id="WP_377477545.1">
    <property type="nucleotide sequence ID" value="NZ_JBHLWO010000002.1"/>
</dbReference>
<proteinExistence type="inferred from homology"/>
<name>A0ABV6HNZ7_9SPHI</name>
<sequence length="334" mass="39364">MTKEQEFYALFQNMQRPEYPFPNLISPFAQEMREIYYNWIDTDYTFHSEKARETHKKHVLTDIAARGLPFLKTLDELFPIASFAANGAMMDDYFDHCSHEEMCRIRQRSMAILSGQEKEEPTDFGIFRQFYLIRQRAIKCDMPQRLYDKFIASIHTLLIGYQDEKRYMKADIIPPFPVYLVLREDTSGGLPFCKYVAMQKDFRNLPDEVLEHPHILSLHTLAALMIGVHNDIISLPKELSRKGDVINIVKVIHNENNVSWEEAYKMALDYHDKLLNEFKILHEHLPNFGRWQELAYDYVYTIGIMIQGVYAWHTNDKSRYVPGGYVEPEYQGPE</sequence>
<keyword evidence="1" id="KW-0479">Metal-binding</keyword>
<keyword evidence="1" id="KW-0456">Lyase</keyword>
<dbReference type="InterPro" id="IPR034686">
    <property type="entry name" value="Terpene_cyclase-like_2"/>
</dbReference>
<dbReference type="InterPro" id="IPR008949">
    <property type="entry name" value="Isoprenoid_synthase_dom_sf"/>
</dbReference>
<dbReference type="Proteomes" id="UP001589774">
    <property type="component" value="Unassembled WGS sequence"/>
</dbReference>
<accession>A0ABV6HNZ7</accession>
<keyword evidence="1" id="KW-0460">Magnesium</keyword>
<dbReference type="EC" id="4.2.3.-" evidence="1"/>
<comment type="cofactor">
    <cofactor evidence="1">
        <name>Mg(2+)</name>
        <dbReference type="ChEBI" id="CHEBI:18420"/>
    </cofactor>
</comment>
<comment type="similarity">
    <text evidence="1">Belongs to the terpene synthase family.</text>
</comment>
<dbReference type="SFLD" id="SFLDG01020">
    <property type="entry name" value="Terpene_Cyclase_Like_2"/>
    <property type="match status" value="1"/>
</dbReference>
<dbReference type="SUPFAM" id="SSF48576">
    <property type="entry name" value="Terpenoid synthases"/>
    <property type="match status" value="1"/>
</dbReference>
<dbReference type="Pfam" id="PF19086">
    <property type="entry name" value="Terpene_syn_C_2"/>
    <property type="match status" value="1"/>
</dbReference>
<dbReference type="Gene3D" id="1.10.600.10">
    <property type="entry name" value="Farnesyl Diphosphate Synthase"/>
    <property type="match status" value="1"/>
</dbReference>
<evidence type="ECO:0000256" key="1">
    <source>
        <dbReference type="RuleBase" id="RU366034"/>
    </source>
</evidence>
<organism evidence="2 3">
    <name type="scientific">Olivibacter oleidegradans</name>
    <dbReference type="NCBI Taxonomy" id="760123"/>
    <lineage>
        <taxon>Bacteria</taxon>
        <taxon>Pseudomonadati</taxon>
        <taxon>Bacteroidota</taxon>
        <taxon>Sphingobacteriia</taxon>
        <taxon>Sphingobacteriales</taxon>
        <taxon>Sphingobacteriaceae</taxon>
        <taxon>Olivibacter</taxon>
    </lineage>
</organism>
<dbReference type="PANTHER" id="PTHR35201:SF4">
    <property type="entry name" value="BETA-PINACENE SYNTHASE-RELATED"/>
    <property type="match status" value="1"/>
</dbReference>
<evidence type="ECO:0000313" key="3">
    <source>
        <dbReference type="Proteomes" id="UP001589774"/>
    </source>
</evidence>
<keyword evidence="3" id="KW-1185">Reference proteome</keyword>
<dbReference type="PANTHER" id="PTHR35201">
    <property type="entry name" value="TERPENE SYNTHASE"/>
    <property type="match status" value="1"/>
</dbReference>
<evidence type="ECO:0000313" key="2">
    <source>
        <dbReference type="EMBL" id="MFC0320614.1"/>
    </source>
</evidence>
<reference evidence="2 3" key="1">
    <citation type="submission" date="2024-09" db="EMBL/GenBank/DDBJ databases">
        <authorList>
            <person name="Sun Q."/>
            <person name="Mori K."/>
        </authorList>
    </citation>
    <scope>NUCLEOTIDE SEQUENCE [LARGE SCALE GENOMIC DNA]</scope>
    <source>
        <strain evidence="2 3">CCM 7765</strain>
    </source>
</reference>
<protein>
    <recommendedName>
        <fullName evidence="1">Terpene synthase</fullName>
        <ecNumber evidence="1">4.2.3.-</ecNumber>
    </recommendedName>
</protein>
<comment type="caution">
    <text evidence="2">The sequence shown here is derived from an EMBL/GenBank/DDBJ whole genome shotgun (WGS) entry which is preliminary data.</text>
</comment>
<dbReference type="EMBL" id="JBHLWO010000002">
    <property type="protein sequence ID" value="MFC0320614.1"/>
    <property type="molecule type" value="Genomic_DNA"/>
</dbReference>
<dbReference type="SFLD" id="SFLDS00005">
    <property type="entry name" value="Isoprenoid_Synthase_Type_I"/>
    <property type="match status" value="1"/>
</dbReference>
<gene>
    <name evidence="2" type="ORF">ACFFI0_19975</name>
</gene>